<dbReference type="InterPro" id="IPR011993">
    <property type="entry name" value="PH-like_dom_sf"/>
</dbReference>
<gene>
    <name evidence="2" type="ORF">ANCCAN_00893</name>
</gene>
<evidence type="ECO:0000256" key="1">
    <source>
        <dbReference type="SAM" id="MobiDB-lite"/>
    </source>
</evidence>
<name>A0A368HB28_ANCCA</name>
<dbReference type="InterPro" id="IPR051137">
    <property type="entry name" value="PP4R3-like"/>
</dbReference>
<dbReference type="Gene3D" id="2.30.29.30">
    <property type="entry name" value="Pleckstrin-homology domain (PH domain)/Phosphotyrosine-binding domain (PTB)"/>
    <property type="match status" value="1"/>
</dbReference>
<dbReference type="STRING" id="29170.A0A368HB28"/>
<organism evidence="2 3">
    <name type="scientific">Ancylostoma caninum</name>
    <name type="common">Dog hookworm</name>
    <dbReference type="NCBI Taxonomy" id="29170"/>
    <lineage>
        <taxon>Eukaryota</taxon>
        <taxon>Metazoa</taxon>
        <taxon>Ecdysozoa</taxon>
        <taxon>Nematoda</taxon>
        <taxon>Chromadorea</taxon>
        <taxon>Rhabditida</taxon>
        <taxon>Rhabditina</taxon>
        <taxon>Rhabditomorpha</taxon>
        <taxon>Strongyloidea</taxon>
        <taxon>Ancylostomatidae</taxon>
        <taxon>Ancylostomatinae</taxon>
        <taxon>Ancylostoma</taxon>
    </lineage>
</organism>
<accession>A0A368HB28</accession>
<dbReference type="PANTHER" id="PTHR23318:SF0">
    <property type="entry name" value="SERINE_THREONINE-PROTEIN PHOSPHATASE 4 REGULATORY SUBUNIT 3"/>
    <property type="match status" value="1"/>
</dbReference>
<protein>
    <submittedName>
        <fullName evidence="2">Uncharacterized protein</fullName>
    </submittedName>
</protein>
<keyword evidence="3" id="KW-1185">Reference proteome</keyword>
<dbReference type="GO" id="GO:0005654">
    <property type="term" value="C:nucleoplasm"/>
    <property type="evidence" value="ECO:0007669"/>
    <property type="project" value="TreeGrafter"/>
</dbReference>
<feature type="region of interest" description="Disordered" evidence="1">
    <location>
        <begin position="1"/>
        <end position="58"/>
    </location>
</feature>
<comment type="caution">
    <text evidence="2">The sequence shown here is derived from an EMBL/GenBank/DDBJ whole genome shotgun (WGS) entry which is preliminary data.</text>
</comment>
<dbReference type="GO" id="GO:0030289">
    <property type="term" value="C:protein phosphatase 4 complex"/>
    <property type="evidence" value="ECO:0007669"/>
    <property type="project" value="TreeGrafter"/>
</dbReference>
<dbReference type="GO" id="GO:0006974">
    <property type="term" value="P:DNA damage response"/>
    <property type="evidence" value="ECO:0007669"/>
    <property type="project" value="TreeGrafter"/>
</dbReference>
<dbReference type="OrthoDB" id="27483at2759"/>
<evidence type="ECO:0000313" key="2">
    <source>
        <dbReference type="EMBL" id="RCN52898.1"/>
    </source>
</evidence>
<dbReference type="AlphaFoldDB" id="A0A368HB28"/>
<feature type="compositionally biased region" description="Basic and acidic residues" evidence="1">
    <location>
        <begin position="16"/>
        <end position="52"/>
    </location>
</feature>
<dbReference type="EMBL" id="JOJR01000004">
    <property type="protein sequence ID" value="RCN52898.1"/>
    <property type="molecule type" value="Genomic_DNA"/>
</dbReference>
<evidence type="ECO:0000313" key="3">
    <source>
        <dbReference type="Proteomes" id="UP000252519"/>
    </source>
</evidence>
<reference evidence="2 3" key="1">
    <citation type="submission" date="2014-10" db="EMBL/GenBank/DDBJ databases">
        <title>Draft genome of the hookworm Ancylostoma caninum.</title>
        <authorList>
            <person name="Mitreva M."/>
        </authorList>
    </citation>
    <scope>NUCLEOTIDE SEQUENCE [LARGE SCALE GENOMIC DNA]</scope>
    <source>
        <strain evidence="2 3">Baltimore</strain>
    </source>
</reference>
<sequence length="145" mass="16156">MPDTEVSPAATTACTDSKESDSSKDSKSVNADDKEGEALDAGMKEKKEEKKGNGLIDNIDISREARNRVKLYVLCDQRVWDDRGTGHVACVQIPDQQGFVIIVRLESATSGQDKNVLESKILMDTVYQKQQVSSRFHFSKIMFLL</sequence>
<dbReference type="GO" id="GO:0072542">
    <property type="term" value="F:protein phosphatase activator activity"/>
    <property type="evidence" value="ECO:0007669"/>
    <property type="project" value="TreeGrafter"/>
</dbReference>
<proteinExistence type="predicted"/>
<dbReference type="PANTHER" id="PTHR23318">
    <property type="entry name" value="ATP SYNTHASE GAMMA-RELATED"/>
    <property type="match status" value="1"/>
</dbReference>
<dbReference type="Proteomes" id="UP000252519">
    <property type="component" value="Unassembled WGS sequence"/>
</dbReference>